<feature type="compositionally biased region" description="Polar residues" evidence="1">
    <location>
        <begin position="162"/>
        <end position="171"/>
    </location>
</feature>
<evidence type="ECO:0000313" key="3">
    <source>
        <dbReference type="Proteomes" id="UP000265618"/>
    </source>
</evidence>
<reference evidence="2 3" key="1">
    <citation type="journal article" date="2018" name="PLoS ONE">
        <title>The draft genome of Kipferlia bialata reveals reductive genome evolution in fornicate parasites.</title>
        <authorList>
            <person name="Tanifuji G."/>
            <person name="Takabayashi S."/>
            <person name="Kume K."/>
            <person name="Takagi M."/>
            <person name="Nakayama T."/>
            <person name="Kamikawa R."/>
            <person name="Inagaki Y."/>
            <person name="Hashimoto T."/>
        </authorList>
    </citation>
    <scope>NUCLEOTIDE SEQUENCE [LARGE SCALE GENOMIC DNA]</scope>
    <source>
        <strain evidence="2">NY0173</strain>
    </source>
</reference>
<dbReference type="EMBL" id="BDIP01003054">
    <property type="protein sequence ID" value="GIQ87206.1"/>
    <property type="molecule type" value="Genomic_DNA"/>
</dbReference>
<dbReference type="AlphaFoldDB" id="A0A9K3GLX9"/>
<organism evidence="2 3">
    <name type="scientific">Kipferlia bialata</name>
    <dbReference type="NCBI Taxonomy" id="797122"/>
    <lineage>
        <taxon>Eukaryota</taxon>
        <taxon>Metamonada</taxon>
        <taxon>Carpediemonas-like organisms</taxon>
        <taxon>Kipferlia</taxon>
    </lineage>
</organism>
<evidence type="ECO:0000313" key="2">
    <source>
        <dbReference type="EMBL" id="GIQ87206.1"/>
    </source>
</evidence>
<accession>A0A9K3GLX9</accession>
<name>A0A9K3GLX9_9EUKA</name>
<proteinExistence type="predicted"/>
<feature type="region of interest" description="Disordered" evidence="1">
    <location>
        <begin position="75"/>
        <end position="177"/>
    </location>
</feature>
<evidence type="ECO:0000256" key="1">
    <source>
        <dbReference type="SAM" id="MobiDB-lite"/>
    </source>
</evidence>
<gene>
    <name evidence="2" type="ORF">KIPB_009203</name>
</gene>
<comment type="caution">
    <text evidence="2">The sequence shown here is derived from an EMBL/GenBank/DDBJ whole genome shotgun (WGS) entry which is preliminary data.</text>
</comment>
<protein>
    <submittedName>
        <fullName evidence="2">Uncharacterized protein</fullName>
    </submittedName>
</protein>
<dbReference type="Proteomes" id="UP000265618">
    <property type="component" value="Unassembled WGS sequence"/>
</dbReference>
<sequence length="177" mass="18883">LGALSRHMLVYEEGHDPDVLQVVEGRAKARGVMSPSPLLVQHRNPLSSAQGAGTEAEPPAMLSFLSIDAVSSAPVIQEPNQAEPAPRGREGRPRPTRPAPTVTVRLTESEPCEPPEGVYQSPQSSPGGMTLPVSWMSPSEDTSAGEVEVNPPCRERYMPLISPSSDVTTPEATDDPR</sequence>
<feature type="non-terminal residue" evidence="2">
    <location>
        <position position="1"/>
    </location>
</feature>
<keyword evidence="3" id="KW-1185">Reference proteome</keyword>